<organism evidence="2 3">
    <name type="scientific">Serratia phage vB_Sru_IME250</name>
    <dbReference type="NCBI Taxonomy" id="1852640"/>
    <lineage>
        <taxon>Viruses</taxon>
        <taxon>Duplodnaviria</taxon>
        <taxon>Heunggongvirae</taxon>
        <taxon>Uroviricota</taxon>
        <taxon>Caudoviricetes</taxon>
        <taxon>Pantevenvirales</taxon>
        <taxon>Ackermannviridae</taxon>
        <taxon>Taipeivirus</taxon>
        <taxon>Taipeivirus IME250</taxon>
    </lineage>
</organism>
<dbReference type="EMBL" id="KX147096">
    <property type="protein sequence ID" value="ANM47221.1"/>
    <property type="molecule type" value="Genomic_DNA"/>
</dbReference>
<protein>
    <submittedName>
        <fullName evidence="2">Proximal tail sheath stabilization protein</fullName>
    </submittedName>
</protein>
<dbReference type="Proteomes" id="UP000230444">
    <property type="component" value="Segment"/>
</dbReference>
<reference evidence="2 3" key="1">
    <citation type="submission" date="2016-11" db="EMBL/GenBank/DDBJ databases">
        <title>Complete genome of the first virulent bacteriophage infecting the opportunist pathogen Serratia rubidaea.</title>
        <authorList>
            <person name="Xing S."/>
            <person name="Ma T."/>
            <person name="Zhang X."/>
            <person name="Huang Y."/>
            <person name="Mi Z."/>
            <person name="Sun Q."/>
            <person name="An X."/>
            <person name="Fan H."/>
            <person name="Wu S."/>
            <person name="Lin W."/>
            <person name="Tong Y."/>
        </authorList>
    </citation>
    <scope>NUCLEOTIDE SEQUENCE [LARGE SCALE GENOMIC DNA]</scope>
</reference>
<dbReference type="EMBL" id="KY073123">
    <property type="protein sequence ID" value="APD20129.1"/>
    <property type="molecule type" value="Genomic_DNA"/>
</dbReference>
<evidence type="ECO:0000313" key="2">
    <source>
        <dbReference type="EMBL" id="APD20129.1"/>
    </source>
</evidence>
<dbReference type="Gene3D" id="3.30.2000.40">
    <property type="entry name" value="Myoviridae tail sheath stabiliser"/>
    <property type="match status" value="1"/>
</dbReference>
<dbReference type="GeneID" id="40092503"/>
<dbReference type="Proteomes" id="UP000231470">
    <property type="component" value="Segment"/>
</dbReference>
<reference evidence="1 4" key="2">
    <citation type="journal article" date="2017" name="Arch. Virol.">
        <title>First complete genome sequence of a virulent bacteriophage infecting the opportunistic pathogen Serratia rubidaea.</title>
        <authorList>
            <person name="Xing S."/>
            <person name="Ma T."/>
            <person name="Zhang X."/>
            <person name="Huang Y."/>
            <person name="Mi Z."/>
            <person name="Sun Q."/>
            <person name="An X."/>
            <person name="Fan H."/>
            <person name="Wu S."/>
            <person name="Wei L."/>
            <person name="Tong Y."/>
        </authorList>
    </citation>
    <scope>NUCLEOTIDE SEQUENCE [LARGE SCALE GENOMIC DNA]</scope>
</reference>
<dbReference type="KEGG" id="vg:40092503"/>
<proteinExistence type="predicted"/>
<dbReference type="InterPro" id="IPR038553">
    <property type="entry name" value="T4-gp15_tss_sf"/>
</dbReference>
<accession>A0A1J0MGD6</accession>
<keyword evidence="4" id="KW-1185">Reference proteome</keyword>
<sequence>MRPFQKYFYHGSLLKYIHVFNAIMSDVQVNTERGIMKVPLHMAIGRRNDLNRNVPANALPFATMSFGQFEINKQVTNSFHNKLATATATSKQRIPIIIDFEYNVRTKKMNEMLQILEQIYSVYTPSIDCQIKDNETLKQDQVVKIQLVSHTMSDNWEGDAAESPHVDCTFMFQLHGAIYGWDYWVDDGSGTGDPNVINEIIIEMSTDLNTPWTELPLWFTVDKDGVHHPEDD</sequence>
<evidence type="ECO:0000313" key="1">
    <source>
        <dbReference type="EMBL" id="ANM47221.1"/>
    </source>
</evidence>
<dbReference type="InterPro" id="IPR031997">
    <property type="entry name" value="T4-gp15_tss"/>
</dbReference>
<dbReference type="Pfam" id="PF16724">
    <property type="entry name" value="T4-gp15_tss"/>
    <property type="match status" value="1"/>
</dbReference>
<dbReference type="OrthoDB" id="6685at10239"/>
<evidence type="ECO:0000313" key="4">
    <source>
        <dbReference type="Proteomes" id="UP000231470"/>
    </source>
</evidence>
<dbReference type="RefSeq" id="YP_009616022.1">
    <property type="nucleotide sequence ID" value="NC_042047.1"/>
</dbReference>
<name>A0A1J0MGD6_9CAUD</name>
<evidence type="ECO:0000313" key="3">
    <source>
        <dbReference type="Proteomes" id="UP000230444"/>
    </source>
</evidence>